<dbReference type="AlphaFoldDB" id="A0AAN6RKH6"/>
<dbReference type="InterPro" id="IPR052337">
    <property type="entry name" value="SAT4-like"/>
</dbReference>
<dbReference type="InterPro" id="IPR049326">
    <property type="entry name" value="Rhodopsin_dom_fungi"/>
</dbReference>
<organism evidence="9 10">
    <name type="scientific">Pseudopithomyces chartarum</name>
    <dbReference type="NCBI Taxonomy" id="1892770"/>
    <lineage>
        <taxon>Eukaryota</taxon>
        <taxon>Fungi</taxon>
        <taxon>Dikarya</taxon>
        <taxon>Ascomycota</taxon>
        <taxon>Pezizomycotina</taxon>
        <taxon>Dothideomycetes</taxon>
        <taxon>Pleosporomycetidae</taxon>
        <taxon>Pleosporales</taxon>
        <taxon>Massarineae</taxon>
        <taxon>Didymosphaeriaceae</taxon>
        <taxon>Pseudopithomyces</taxon>
    </lineage>
</organism>
<evidence type="ECO:0000259" key="8">
    <source>
        <dbReference type="Pfam" id="PF20684"/>
    </source>
</evidence>
<evidence type="ECO:0000256" key="2">
    <source>
        <dbReference type="ARBA" id="ARBA00022692"/>
    </source>
</evidence>
<reference evidence="9 10" key="1">
    <citation type="submission" date="2021-02" db="EMBL/GenBank/DDBJ databases">
        <title>Genome assembly of Pseudopithomyces chartarum.</title>
        <authorList>
            <person name="Jauregui R."/>
            <person name="Singh J."/>
            <person name="Voisey C."/>
        </authorList>
    </citation>
    <scope>NUCLEOTIDE SEQUENCE [LARGE SCALE GENOMIC DNA]</scope>
    <source>
        <strain evidence="9 10">AGR01</strain>
    </source>
</reference>
<evidence type="ECO:0000256" key="5">
    <source>
        <dbReference type="ARBA" id="ARBA00038359"/>
    </source>
</evidence>
<dbReference type="Proteomes" id="UP001280581">
    <property type="component" value="Unassembled WGS sequence"/>
</dbReference>
<dbReference type="EMBL" id="WVTA01000003">
    <property type="protein sequence ID" value="KAK3215017.1"/>
    <property type="molecule type" value="Genomic_DNA"/>
</dbReference>
<evidence type="ECO:0000256" key="7">
    <source>
        <dbReference type="SAM" id="Phobius"/>
    </source>
</evidence>
<feature type="transmembrane region" description="Helical" evidence="7">
    <location>
        <begin position="93"/>
        <end position="111"/>
    </location>
</feature>
<feature type="compositionally biased region" description="Polar residues" evidence="6">
    <location>
        <begin position="306"/>
        <end position="326"/>
    </location>
</feature>
<keyword evidence="10" id="KW-1185">Reference proteome</keyword>
<feature type="transmembrane region" description="Helical" evidence="7">
    <location>
        <begin position="123"/>
        <end position="142"/>
    </location>
</feature>
<evidence type="ECO:0000256" key="4">
    <source>
        <dbReference type="ARBA" id="ARBA00023136"/>
    </source>
</evidence>
<feature type="compositionally biased region" description="Low complexity" evidence="6">
    <location>
        <begin position="265"/>
        <end position="285"/>
    </location>
</feature>
<sequence>MMLNSQKAFWASIWIYNLALTATKISILTQYLRVFPIPRFRTACFVVMGVVAIYGLWTLVGSIFLCYPVAFFWDKTIANGKCLNQEAIWFSNASVNIAQDVVILFLPMAVLKSLDIPSKQKRALIVVFGLGGLVCLVSIIRLQTLVSVANSTDPTFDNPPAAMLSAIETNVGIICACLPSMRPLLASMMPMYFSGGSQYSSTHWQYDAEQPRHMHMRNPSSNSRPATVDSFTKSYGHSRSNSGTYRSGSVGTLYNPTSPPRAHSRSGSRSPHSPIPSYSSRSNSRTAHRNDSTVSQVGREAIQKPRPTQQLTSPPLNASNGHQHSVNPLRMSPFTPLVPSLPKLPENMAVLSPLNPNTGFQERPIRMPLFHKPLPITPLPGHQHESGDLSKARDQTLSPTQFSPSLLPPPLNLGSKSPPLSN</sequence>
<feature type="compositionally biased region" description="Polar residues" evidence="6">
    <location>
        <begin position="218"/>
        <end position="256"/>
    </location>
</feature>
<comment type="subcellular location">
    <subcellularLocation>
        <location evidence="1">Membrane</location>
        <topology evidence="1">Multi-pass membrane protein</topology>
    </subcellularLocation>
</comment>
<accession>A0AAN6RKH6</accession>
<comment type="similarity">
    <text evidence="5">Belongs to the SAT4 family.</text>
</comment>
<evidence type="ECO:0000313" key="9">
    <source>
        <dbReference type="EMBL" id="KAK3215017.1"/>
    </source>
</evidence>
<evidence type="ECO:0000256" key="1">
    <source>
        <dbReference type="ARBA" id="ARBA00004141"/>
    </source>
</evidence>
<feature type="compositionally biased region" description="Basic and acidic residues" evidence="6">
    <location>
        <begin position="382"/>
        <end position="394"/>
    </location>
</feature>
<keyword evidence="2 7" id="KW-0812">Transmembrane</keyword>
<name>A0AAN6RKH6_9PLEO</name>
<keyword evidence="3 7" id="KW-1133">Transmembrane helix</keyword>
<dbReference type="Pfam" id="PF20684">
    <property type="entry name" value="Fung_rhodopsin"/>
    <property type="match status" value="1"/>
</dbReference>
<evidence type="ECO:0000256" key="3">
    <source>
        <dbReference type="ARBA" id="ARBA00022989"/>
    </source>
</evidence>
<feature type="region of interest" description="Disordered" evidence="6">
    <location>
        <begin position="213"/>
        <end position="331"/>
    </location>
</feature>
<feature type="transmembrane region" description="Helical" evidence="7">
    <location>
        <begin position="12"/>
        <end position="32"/>
    </location>
</feature>
<keyword evidence="4 7" id="KW-0472">Membrane</keyword>
<feature type="region of interest" description="Disordered" evidence="6">
    <location>
        <begin position="374"/>
        <end position="422"/>
    </location>
</feature>
<evidence type="ECO:0000256" key="6">
    <source>
        <dbReference type="SAM" id="MobiDB-lite"/>
    </source>
</evidence>
<dbReference type="PANTHER" id="PTHR33048">
    <property type="entry name" value="PTH11-LIKE INTEGRAL MEMBRANE PROTEIN (AFU_ORTHOLOGUE AFUA_5G11245)"/>
    <property type="match status" value="1"/>
</dbReference>
<dbReference type="PANTHER" id="PTHR33048:SF47">
    <property type="entry name" value="INTEGRAL MEMBRANE PROTEIN-RELATED"/>
    <property type="match status" value="1"/>
</dbReference>
<feature type="compositionally biased region" description="Low complexity" evidence="6">
    <location>
        <begin position="412"/>
        <end position="422"/>
    </location>
</feature>
<proteinExistence type="inferred from homology"/>
<gene>
    <name evidence="9" type="ORF">GRF29_19g1913090</name>
</gene>
<feature type="transmembrane region" description="Helical" evidence="7">
    <location>
        <begin position="44"/>
        <end position="73"/>
    </location>
</feature>
<evidence type="ECO:0000313" key="10">
    <source>
        <dbReference type="Proteomes" id="UP001280581"/>
    </source>
</evidence>
<feature type="domain" description="Rhodopsin" evidence="8">
    <location>
        <begin position="8"/>
        <end position="186"/>
    </location>
</feature>
<protein>
    <recommendedName>
        <fullName evidence="8">Rhodopsin domain-containing protein</fullName>
    </recommendedName>
</protein>
<comment type="caution">
    <text evidence="9">The sequence shown here is derived from an EMBL/GenBank/DDBJ whole genome shotgun (WGS) entry which is preliminary data.</text>
</comment>
<dbReference type="GO" id="GO:0016020">
    <property type="term" value="C:membrane"/>
    <property type="evidence" value="ECO:0007669"/>
    <property type="project" value="UniProtKB-SubCell"/>
</dbReference>